<dbReference type="InterPro" id="IPR033120">
    <property type="entry name" value="HOTDOG_ACOT"/>
</dbReference>
<keyword evidence="7" id="KW-1185">Reference proteome</keyword>
<reference evidence="6" key="1">
    <citation type="journal article" date="2022" name="Front. Microbiol.">
        <title>Genome-based taxonomic rearrangement of Oceanobacter-related bacteria including the description of Thalassolituus hydrocarbonoclasticus sp. nov. and Thalassolituus pacificus sp. nov. and emended description of the genus Thalassolituus.</title>
        <authorList>
            <person name="Dong C."/>
            <person name="Wei L."/>
            <person name="Wang J."/>
            <person name="Lai Q."/>
            <person name="Huang Z."/>
            <person name="Shao Z."/>
        </authorList>
    </citation>
    <scope>NUCLEOTIDE SEQUENCE</scope>
    <source>
        <strain evidence="6">59MF3M-4</strain>
    </source>
</reference>
<dbReference type="GO" id="GO:0052816">
    <property type="term" value="F:long-chain fatty acyl-CoA hydrolase activity"/>
    <property type="evidence" value="ECO:0007669"/>
    <property type="project" value="TreeGrafter"/>
</dbReference>
<feature type="region of interest" description="Disordered" evidence="4">
    <location>
        <begin position="1"/>
        <end position="27"/>
    </location>
</feature>
<evidence type="ECO:0000259" key="5">
    <source>
        <dbReference type="PROSITE" id="PS51770"/>
    </source>
</evidence>
<dbReference type="PANTHER" id="PTHR11049">
    <property type="entry name" value="ACYL COENZYME A THIOESTER HYDROLASE"/>
    <property type="match status" value="1"/>
</dbReference>
<dbReference type="Gene3D" id="3.10.129.10">
    <property type="entry name" value="Hotdog Thioesterase"/>
    <property type="match status" value="1"/>
</dbReference>
<accession>A0A9X2WF50</accession>
<evidence type="ECO:0000256" key="4">
    <source>
        <dbReference type="SAM" id="MobiDB-lite"/>
    </source>
</evidence>
<evidence type="ECO:0000256" key="2">
    <source>
        <dbReference type="ARBA" id="ARBA00022801"/>
    </source>
</evidence>
<dbReference type="RefSeq" id="WP_230332201.1">
    <property type="nucleotide sequence ID" value="NZ_JAOANI010000015.1"/>
</dbReference>
<dbReference type="SUPFAM" id="SSF54637">
    <property type="entry name" value="Thioesterase/thiol ester dehydrase-isomerase"/>
    <property type="match status" value="1"/>
</dbReference>
<gene>
    <name evidence="6" type="ORF">NYR02_08790</name>
</gene>
<evidence type="ECO:0000313" key="7">
    <source>
        <dbReference type="Proteomes" id="UP001147830"/>
    </source>
</evidence>
<dbReference type="CDD" id="cd03442">
    <property type="entry name" value="BFIT_BACH"/>
    <property type="match status" value="1"/>
</dbReference>
<dbReference type="InterPro" id="IPR006683">
    <property type="entry name" value="Thioestr_dom"/>
</dbReference>
<dbReference type="PROSITE" id="PS51770">
    <property type="entry name" value="HOTDOG_ACOT"/>
    <property type="match status" value="1"/>
</dbReference>
<feature type="compositionally biased region" description="Basic and acidic residues" evidence="4">
    <location>
        <begin position="1"/>
        <end position="18"/>
    </location>
</feature>
<feature type="domain" description="HotDog ACOT-type" evidence="5">
    <location>
        <begin position="27"/>
        <end position="139"/>
    </location>
</feature>
<organism evidence="6 7">
    <name type="scientific">Thalassolituus pacificus</name>
    <dbReference type="NCBI Taxonomy" id="2975440"/>
    <lineage>
        <taxon>Bacteria</taxon>
        <taxon>Pseudomonadati</taxon>
        <taxon>Pseudomonadota</taxon>
        <taxon>Gammaproteobacteria</taxon>
        <taxon>Oceanospirillales</taxon>
        <taxon>Oceanospirillaceae</taxon>
        <taxon>Thalassolituus</taxon>
    </lineage>
</organism>
<protein>
    <submittedName>
        <fullName evidence="6">Acyl-CoA thioesterase</fullName>
    </submittedName>
</protein>
<proteinExistence type="inferred from homology"/>
<dbReference type="Pfam" id="PF03061">
    <property type="entry name" value="4HBT"/>
    <property type="match status" value="1"/>
</dbReference>
<dbReference type="Proteomes" id="UP001147830">
    <property type="component" value="Unassembled WGS sequence"/>
</dbReference>
<dbReference type="GO" id="GO:0005829">
    <property type="term" value="C:cytosol"/>
    <property type="evidence" value="ECO:0007669"/>
    <property type="project" value="TreeGrafter"/>
</dbReference>
<reference evidence="6" key="2">
    <citation type="submission" date="2022-08" db="EMBL/GenBank/DDBJ databases">
        <authorList>
            <person name="Dong C."/>
        </authorList>
    </citation>
    <scope>NUCLEOTIDE SEQUENCE</scope>
    <source>
        <strain evidence="6">59MF3M-4</strain>
    </source>
</reference>
<dbReference type="InterPro" id="IPR040170">
    <property type="entry name" value="Cytosol_ACT"/>
</dbReference>
<keyword evidence="2 3" id="KW-0378">Hydrolase</keyword>
<name>A0A9X2WF50_9GAMM</name>
<comment type="caution">
    <text evidence="6">The sequence shown here is derived from an EMBL/GenBank/DDBJ whole genome shotgun (WGS) entry which is preliminary data.</text>
</comment>
<evidence type="ECO:0000256" key="3">
    <source>
        <dbReference type="PROSITE-ProRule" id="PRU01106"/>
    </source>
</evidence>
<dbReference type="GO" id="GO:0006637">
    <property type="term" value="P:acyl-CoA metabolic process"/>
    <property type="evidence" value="ECO:0007669"/>
    <property type="project" value="TreeGrafter"/>
</dbReference>
<dbReference type="PANTHER" id="PTHR11049:SF5">
    <property type="entry name" value="ACYL-COA THIOESTER HYDROLASE YCIA"/>
    <property type="match status" value="1"/>
</dbReference>
<evidence type="ECO:0000313" key="6">
    <source>
        <dbReference type="EMBL" id="MCT7359114.1"/>
    </source>
</evidence>
<dbReference type="GO" id="GO:0009062">
    <property type="term" value="P:fatty acid catabolic process"/>
    <property type="evidence" value="ECO:0007669"/>
    <property type="project" value="TreeGrafter"/>
</dbReference>
<comment type="similarity">
    <text evidence="1">Belongs to the acyl coenzyme A hydrolase family.</text>
</comment>
<dbReference type="InterPro" id="IPR029069">
    <property type="entry name" value="HotDog_dom_sf"/>
</dbReference>
<sequence>MDPIKDAVDHSHEHSPEDVREDCEPTPEGELALRLIPTRSETNVHGDISGGWVVAQMDHAAESVASRLAQGRIANVALESVVFMSPIRIGAAVCFYTRLLDIGTSSIRIAIEVWTQNPNEVERRKVVDAVFVYVAIDETGRIRRVPR</sequence>
<evidence type="ECO:0000256" key="1">
    <source>
        <dbReference type="ARBA" id="ARBA00010458"/>
    </source>
</evidence>
<dbReference type="EMBL" id="JAOANI010000015">
    <property type="protein sequence ID" value="MCT7359114.1"/>
    <property type="molecule type" value="Genomic_DNA"/>
</dbReference>
<dbReference type="AlphaFoldDB" id="A0A9X2WF50"/>